<dbReference type="Pfam" id="PF12697">
    <property type="entry name" value="Abhydrolase_6"/>
    <property type="match status" value="1"/>
</dbReference>
<reference evidence="3" key="1">
    <citation type="journal article" date="2019" name="Int. J. Syst. Evol. Microbiol.">
        <title>The Global Catalogue of Microorganisms (GCM) 10K type strain sequencing project: providing services to taxonomists for standard genome sequencing and annotation.</title>
        <authorList>
            <consortium name="The Broad Institute Genomics Platform"/>
            <consortium name="The Broad Institute Genome Sequencing Center for Infectious Disease"/>
            <person name="Wu L."/>
            <person name="Ma J."/>
        </authorList>
    </citation>
    <scope>NUCLEOTIDE SEQUENCE [LARGE SCALE GENOMIC DNA]</scope>
    <source>
        <strain evidence="3">JCM 17326</strain>
    </source>
</reference>
<keyword evidence="3" id="KW-1185">Reference proteome</keyword>
<dbReference type="Proteomes" id="UP001500630">
    <property type="component" value="Unassembled WGS sequence"/>
</dbReference>
<gene>
    <name evidence="2" type="ORF">GCM10022419_070150</name>
</gene>
<dbReference type="GO" id="GO:0016787">
    <property type="term" value="F:hydrolase activity"/>
    <property type="evidence" value="ECO:0007669"/>
    <property type="project" value="UniProtKB-KW"/>
</dbReference>
<proteinExistence type="predicted"/>
<evidence type="ECO:0000313" key="3">
    <source>
        <dbReference type="Proteomes" id="UP001500630"/>
    </source>
</evidence>
<dbReference type="InterPro" id="IPR000073">
    <property type="entry name" value="AB_hydrolase_1"/>
</dbReference>
<evidence type="ECO:0000259" key="1">
    <source>
        <dbReference type="Pfam" id="PF12697"/>
    </source>
</evidence>
<keyword evidence="2" id="KW-0378">Hydrolase</keyword>
<sequence length="243" mass="26015">MPSTCDVAAQIRHANATGRIPVVFVGGPWLRPSSWEHWAQVFAEAGFAPIIPGRTAGTVAGHITGHITGLITDHLAGLIARLERKPAVVGHSTGALLTQILAGRGLASTAVAISPVPFREAPPPEPAVALTYDRFRHAFAGTAGEEEARRLYETFVTPVPQAPPHELNATAHDRGPLLFISGELDRTAPWAVAHAAYEVQARNAHHLTEIVELPGRAHSLTIDNGWREVCGTALTFIQRFADP</sequence>
<comment type="caution">
    <text evidence="2">The sequence shown here is derived from an EMBL/GenBank/DDBJ whole genome shotgun (WGS) entry which is preliminary data.</text>
</comment>
<dbReference type="RefSeq" id="WP_345568573.1">
    <property type="nucleotide sequence ID" value="NZ_BAABDQ010000018.1"/>
</dbReference>
<dbReference type="Gene3D" id="3.40.50.1820">
    <property type="entry name" value="alpha/beta hydrolase"/>
    <property type="match status" value="1"/>
</dbReference>
<evidence type="ECO:0000313" key="2">
    <source>
        <dbReference type="EMBL" id="GAA3578669.1"/>
    </source>
</evidence>
<accession>A0ABP6Y7E6</accession>
<dbReference type="EMBL" id="BAABDQ010000018">
    <property type="protein sequence ID" value="GAA3578669.1"/>
    <property type="molecule type" value="Genomic_DNA"/>
</dbReference>
<protein>
    <submittedName>
        <fullName evidence="2">Alpha/beta fold hydrolase</fullName>
    </submittedName>
</protein>
<name>A0ABP6Y7E6_9ACTN</name>
<feature type="domain" description="AB hydrolase-1" evidence="1">
    <location>
        <begin position="22"/>
        <end position="229"/>
    </location>
</feature>
<dbReference type="InterPro" id="IPR029058">
    <property type="entry name" value="AB_hydrolase_fold"/>
</dbReference>
<dbReference type="SUPFAM" id="SSF53474">
    <property type="entry name" value="alpha/beta-Hydrolases"/>
    <property type="match status" value="1"/>
</dbReference>
<organism evidence="2 3">
    <name type="scientific">Nonomuraea rosea</name>
    <dbReference type="NCBI Taxonomy" id="638574"/>
    <lineage>
        <taxon>Bacteria</taxon>
        <taxon>Bacillati</taxon>
        <taxon>Actinomycetota</taxon>
        <taxon>Actinomycetes</taxon>
        <taxon>Streptosporangiales</taxon>
        <taxon>Streptosporangiaceae</taxon>
        <taxon>Nonomuraea</taxon>
    </lineage>
</organism>